<feature type="domain" description="Peptidase S8/S53" evidence="6">
    <location>
        <begin position="286"/>
        <end position="620"/>
    </location>
</feature>
<gene>
    <name evidence="7" type="ORF">AAGT95_03640</name>
</gene>
<keyword evidence="4" id="KW-0720">Serine protease</keyword>
<dbReference type="EMBL" id="CP151919">
    <property type="protein sequence ID" value="XAD55082.1"/>
    <property type="molecule type" value="Genomic_DNA"/>
</dbReference>
<feature type="compositionally biased region" description="Polar residues" evidence="5">
    <location>
        <begin position="14"/>
        <end position="31"/>
    </location>
</feature>
<dbReference type="SUPFAM" id="SSF52743">
    <property type="entry name" value="Subtilisin-like"/>
    <property type="match status" value="1"/>
</dbReference>
<evidence type="ECO:0000256" key="4">
    <source>
        <dbReference type="ARBA" id="ARBA00022825"/>
    </source>
</evidence>
<keyword evidence="3" id="KW-0378">Hydrolase</keyword>
<evidence type="ECO:0000256" key="2">
    <source>
        <dbReference type="ARBA" id="ARBA00022670"/>
    </source>
</evidence>
<dbReference type="InterPro" id="IPR034074">
    <property type="entry name" value="Y4bN_pept_dom"/>
</dbReference>
<sequence>MPDQPQAKRPHLVLQNTSRAVGFTAKSTPVTQKPIPAQPRKQHGASLQEQLDELKPAAADAVRVQQELQLESGLGLQIQFTSQPHVALAIESLANATKKIELLSVHEDSNRTYANVFVPDGALTHFEQYVADYLAEKKGSRGQALDHRKLLDAIESIRGAEIRGLWTDAPELLPADLSTAFWWEVWLPVQGARQRDAVVKDFKKLARRAECVVSDKQVDFPERTVLLMYGSQQQLARSVMTLNCVAELRYAKETAEFFDGMVVREQRQWAKDLLARVQITLADDAPRVCLLDTGVTRVHPLLEPLIESDDLHTVEPEWGVGDEVGHGTSLAGLVAYSDLTDALSSVETIKVPHRLESVKLVPAEGANEGDARHHAYLFVEGVARPEISAPNLPRVFTSAVTASDYRDRGRPSSWSAAVDGLAADADGEGENPRLFVLSAGNTRDPGAWAEYPDCLTTNLVHDPGQAWNAITVGACTDKTDTQGHPSLNSIAESGGLSPFTTTTGTWDRAWPLKPDVVMEGGNAAKDEFGASWMTSLSLLTTHHRPLDRLFTTSNATSAASALCAGMASRIMAAYPHLRPETVRALIVHSARWSECMREMFLPAAPNKDHYINLIRHCGWGSPDLNRALWSASDSLTLVVEDVVYPYKKVPGKVVTRDMNLHSLPWPKAELEALQDTPVEMRVTLSYFIEPNPSARGVTSKYHYPSHRLRFDVQRPLDASTDQFVARLNAAAQHEDEGNDNHVNSSDPNWLLGGRRRHRGSLHQDVWKGTAAELASRGFIAVYPAAGWWRTRTALKRYGLPAHYSLVVSIETPQTEVDLYAAVAQKIPLANAVTIEA</sequence>
<dbReference type="Proteomes" id="UP001453229">
    <property type="component" value="Chromosome"/>
</dbReference>
<dbReference type="CDD" id="cd04847">
    <property type="entry name" value="Peptidases_S8_Subtilisin_like_2"/>
    <property type="match status" value="1"/>
</dbReference>
<name>A0ABZ3CVA4_9GAMM</name>
<evidence type="ECO:0000259" key="6">
    <source>
        <dbReference type="Pfam" id="PF00082"/>
    </source>
</evidence>
<proteinExistence type="inferred from homology"/>
<dbReference type="PANTHER" id="PTHR43806:SF11">
    <property type="entry name" value="CEREVISIN-RELATED"/>
    <property type="match status" value="1"/>
</dbReference>
<reference evidence="7 8" key="1">
    <citation type="submission" date="2024-04" db="EMBL/GenBank/DDBJ databases">
        <title>Salinicola lusitanus LLJ914,a marine bacterium isolated from the Okinawa Trough.</title>
        <authorList>
            <person name="Li J."/>
        </authorList>
    </citation>
    <scope>NUCLEOTIDE SEQUENCE [LARGE SCALE GENOMIC DNA]</scope>
    <source>
        <strain evidence="7 8">LLJ914</strain>
    </source>
</reference>
<protein>
    <submittedName>
        <fullName evidence="7">S8 family peptidase</fullName>
    </submittedName>
</protein>
<accession>A0ABZ3CVA4</accession>
<keyword evidence="8" id="KW-1185">Reference proteome</keyword>
<evidence type="ECO:0000313" key="8">
    <source>
        <dbReference type="Proteomes" id="UP001453229"/>
    </source>
</evidence>
<dbReference type="Pfam" id="PF00082">
    <property type="entry name" value="Peptidase_S8"/>
    <property type="match status" value="1"/>
</dbReference>
<dbReference type="RefSeq" id="WP_342595587.1">
    <property type="nucleotide sequence ID" value="NZ_CP151919.1"/>
</dbReference>
<organism evidence="7 8">
    <name type="scientific">Salinicola lusitanus</name>
    <dbReference type="NCBI Taxonomy" id="1949085"/>
    <lineage>
        <taxon>Bacteria</taxon>
        <taxon>Pseudomonadati</taxon>
        <taxon>Pseudomonadota</taxon>
        <taxon>Gammaproteobacteria</taxon>
        <taxon>Oceanospirillales</taxon>
        <taxon>Halomonadaceae</taxon>
        <taxon>Salinicola</taxon>
    </lineage>
</organism>
<comment type="similarity">
    <text evidence="1">Belongs to the peptidase S8 family.</text>
</comment>
<dbReference type="PANTHER" id="PTHR43806">
    <property type="entry name" value="PEPTIDASE S8"/>
    <property type="match status" value="1"/>
</dbReference>
<dbReference type="InterPro" id="IPR015500">
    <property type="entry name" value="Peptidase_S8_subtilisin-rel"/>
</dbReference>
<dbReference type="InterPro" id="IPR000209">
    <property type="entry name" value="Peptidase_S8/S53_dom"/>
</dbReference>
<dbReference type="InterPro" id="IPR050131">
    <property type="entry name" value="Peptidase_S8_subtilisin-like"/>
</dbReference>
<feature type="region of interest" description="Disordered" evidence="5">
    <location>
        <begin position="1"/>
        <end position="47"/>
    </location>
</feature>
<evidence type="ECO:0000256" key="1">
    <source>
        <dbReference type="ARBA" id="ARBA00011073"/>
    </source>
</evidence>
<dbReference type="PRINTS" id="PR00723">
    <property type="entry name" value="SUBTILISIN"/>
</dbReference>
<dbReference type="InterPro" id="IPR036852">
    <property type="entry name" value="Peptidase_S8/S53_dom_sf"/>
</dbReference>
<keyword evidence="2" id="KW-0645">Protease</keyword>
<evidence type="ECO:0000256" key="5">
    <source>
        <dbReference type="SAM" id="MobiDB-lite"/>
    </source>
</evidence>
<evidence type="ECO:0000256" key="3">
    <source>
        <dbReference type="ARBA" id="ARBA00022801"/>
    </source>
</evidence>
<dbReference type="Gene3D" id="3.40.50.200">
    <property type="entry name" value="Peptidase S8/S53 domain"/>
    <property type="match status" value="1"/>
</dbReference>
<evidence type="ECO:0000313" key="7">
    <source>
        <dbReference type="EMBL" id="XAD55082.1"/>
    </source>
</evidence>